<evidence type="ECO:0000313" key="8">
    <source>
        <dbReference type="Proteomes" id="UP001500683"/>
    </source>
</evidence>
<evidence type="ECO:0000313" key="7">
    <source>
        <dbReference type="EMBL" id="GAA4087457.1"/>
    </source>
</evidence>
<dbReference type="SUPFAM" id="SSF50685">
    <property type="entry name" value="Barwin-like endoglucanases"/>
    <property type="match status" value="1"/>
</dbReference>
<dbReference type="Gene3D" id="2.40.40.10">
    <property type="entry name" value="RlpA-like domain"/>
    <property type="match status" value="1"/>
</dbReference>
<evidence type="ECO:0000256" key="3">
    <source>
        <dbReference type="HAMAP-Rule" id="MF_02071"/>
    </source>
</evidence>
<comment type="caution">
    <text evidence="7">The sequence shown here is derived from an EMBL/GenBank/DDBJ whole genome shotgun (WGS) entry which is preliminary data.</text>
</comment>
<dbReference type="Proteomes" id="UP001500683">
    <property type="component" value="Unassembled WGS sequence"/>
</dbReference>
<proteinExistence type="inferred from homology"/>
<dbReference type="PANTHER" id="PTHR34183:SF8">
    <property type="entry name" value="ENDOLYTIC PEPTIDOGLYCAN TRANSGLYCOSYLASE RLPA-RELATED"/>
    <property type="match status" value="1"/>
</dbReference>
<evidence type="ECO:0000256" key="4">
    <source>
        <dbReference type="RuleBase" id="RU003495"/>
    </source>
</evidence>
<accession>A0ABP7WEQ2</accession>
<name>A0ABP7WEQ2_9ACTN</name>
<dbReference type="RefSeq" id="WP_344953028.1">
    <property type="nucleotide sequence ID" value="NZ_BAAAZG010000040.1"/>
</dbReference>
<dbReference type="InterPro" id="IPR012997">
    <property type="entry name" value="RplA"/>
</dbReference>
<dbReference type="InterPro" id="IPR009009">
    <property type="entry name" value="RlpA-like_DPBB"/>
</dbReference>
<dbReference type="InterPro" id="IPR034718">
    <property type="entry name" value="RlpA"/>
</dbReference>
<dbReference type="Pfam" id="PF03330">
    <property type="entry name" value="DPBB_1"/>
    <property type="match status" value="1"/>
</dbReference>
<organism evidence="7 8">
    <name type="scientific">Actinomadura miaoliensis</name>
    <dbReference type="NCBI Taxonomy" id="430685"/>
    <lineage>
        <taxon>Bacteria</taxon>
        <taxon>Bacillati</taxon>
        <taxon>Actinomycetota</taxon>
        <taxon>Actinomycetes</taxon>
        <taxon>Streptosporangiales</taxon>
        <taxon>Thermomonosporaceae</taxon>
        <taxon>Actinomadura</taxon>
    </lineage>
</organism>
<dbReference type="NCBIfam" id="TIGR00413">
    <property type="entry name" value="rlpA"/>
    <property type="match status" value="1"/>
</dbReference>
<reference evidence="8" key="1">
    <citation type="journal article" date="2019" name="Int. J. Syst. Evol. Microbiol.">
        <title>The Global Catalogue of Microorganisms (GCM) 10K type strain sequencing project: providing services to taxonomists for standard genome sequencing and annotation.</title>
        <authorList>
            <consortium name="The Broad Institute Genomics Platform"/>
            <consortium name="The Broad Institute Genome Sequencing Center for Infectious Disease"/>
            <person name="Wu L."/>
            <person name="Ma J."/>
        </authorList>
    </citation>
    <scope>NUCLEOTIDE SEQUENCE [LARGE SCALE GENOMIC DNA]</scope>
    <source>
        <strain evidence="8">JCM 16702</strain>
    </source>
</reference>
<protein>
    <recommendedName>
        <fullName evidence="3">Probable endolytic peptidoglycan transglycosylase RlpA</fullName>
        <ecNumber evidence="3">4.2.2.-</ecNumber>
    </recommendedName>
</protein>
<gene>
    <name evidence="3" type="primary">rlpA</name>
    <name evidence="7" type="ORF">GCM10022214_54670</name>
</gene>
<dbReference type="PANTHER" id="PTHR34183">
    <property type="entry name" value="ENDOLYTIC PEPTIDOGLYCAN TRANSGLYCOSYLASE RLPA"/>
    <property type="match status" value="1"/>
</dbReference>
<sequence>MGRSGEHRLKRHFRKIVIISGVAAAVLAAGAWALASAGRDPGATRAALDTAPQADQPRTAPDRASRGGRRSPDPSASPSASASAEPSQPTETPAPTKAPEESESSGSQDALKAQAKKKKKRKSRVVRTGSCEASYYWQGQTTASGERFDPDELTAAHRSLPMGTKVRVINKNNGRAVTVRINDRGPFVGGRCLDLSRAAMAKVGGTGSGVIPVRYQVLARA</sequence>
<feature type="domain" description="RlpA-like protein double-psi beta-barrel" evidence="6">
    <location>
        <begin position="132"/>
        <end position="215"/>
    </location>
</feature>
<comment type="similarity">
    <text evidence="3 4">Belongs to the RlpA family.</text>
</comment>
<feature type="compositionally biased region" description="Basic residues" evidence="5">
    <location>
        <begin position="114"/>
        <end position="125"/>
    </location>
</feature>
<dbReference type="CDD" id="cd22268">
    <property type="entry name" value="DPBB_RlpA-like"/>
    <property type="match status" value="1"/>
</dbReference>
<evidence type="ECO:0000256" key="5">
    <source>
        <dbReference type="SAM" id="MobiDB-lite"/>
    </source>
</evidence>
<dbReference type="HAMAP" id="MF_02071">
    <property type="entry name" value="RlpA"/>
    <property type="match status" value="1"/>
</dbReference>
<evidence type="ECO:0000256" key="1">
    <source>
        <dbReference type="ARBA" id="ARBA00023239"/>
    </source>
</evidence>
<dbReference type="EC" id="4.2.2.-" evidence="3"/>
<dbReference type="InterPro" id="IPR036908">
    <property type="entry name" value="RlpA-like_sf"/>
</dbReference>
<evidence type="ECO:0000259" key="6">
    <source>
        <dbReference type="Pfam" id="PF03330"/>
    </source>
</evidence>
<keyword evidence="2 3" id="KW-0961">Cell wall biogenesis/degradation</keyword>
<feature type="compositionally biased region" description="Low complexity" evidence="5">
    <location>
        <begin position="73"/>
        <end position="97"/>
    </location>
</feature>
<dbReference type="EMBL" id="BAAAZG010000040">
    <property type="protein sequence ID" value="GAA4087457.1"/>
    <property type="molecule type" value="Genomic_DNA"/>
</dbReference>
<feature type="region of interest" description="Disordered" evidence="5">
    <location>
        <begin position="42"/>
        <end position="125"/>
    </location>
</feature>
<evidence type="ECO:0000256" key="2">
    <source>
        <dbReference type="ARBA" id="ARBA00023316"/>
    </source>
</evidence>
<keyword evidence="8" id="KW-1185">Reference proteome</keyword>
<keyword evidence="1 3" id="KW-0456">Lyase</keyword>
<comment type="function">
    <text evidence="3">Lytic transglycosylase with a strong preference for naked glycan strands that lack stem peptides.</text>
</comment>